<dbReference type="AlphaFoldDB" id="A0A4Y2H7W9"/>
<protein>
    <submittedName>
        <fullName evidence="2">Uncharacterized protein</fullName>
    </submittedName>
</protein>
<gene>
    <name evidence="2" type="ORF">AVEN_264380_1</name>
</gene>
<proteinExistence type="predicted"/>
<dbReference type="EMBL" id="BGPR01001749">
    <property type="protein sequence ID" value="GBM61055.1"/>
    <property type="molecule type" value="Genomic_DNA"/>
</dbReference>
<organism evidence="2 3">
    <name type="scientific">Araneus ventricosus</name>
    <name type="common">Orbweaver spider</name>
    <name type="synonym">Epeira ventricosa</name>
    <dbReference type="NCBI Taxonomy" id="182803"/>
    <lineage>
        <taxon>Eukaryota</taxon>
        <taxon>Metazoa</taxon>
        <taxon>Ecdysozoa</taxon>
        <taxon>Arthropoda</taxon>
        <taxon>Chelicerata</taxon>
        <taxon>Arachnida</taxon>
        <taxon>Araneae</taxon>
        <taxon>Araneomorphae</taxon>
        <taxon>Entelegynae</taxon>
        <taxon>Araneoidea</taxon>
        <taxon>Araneidae</taxon>
        <taxon>Araneus</taxon>
    </lineage>
</organism>
<evidence type="ECO:0000313" key="2">
    <source>
        <dbReference type="EMBL" id="GBM61055.1"/>
    </source>
</evidence>
<evidence type="ECO:0000256" key="1">
    <source>
        <dbReference type="SAM" id="Phobius"/>
    </source>
</evidence>
<evidence type="ECO:0000313" key="3">
    <source>
        <dbReference type="Proteomes" id="UP000499080"/>
    </source>
</evidence>
<reference evidence="2 3" key="1">
    <citation type="journal article" date="2019" name="Sci. Rep.">
        <title>Orb-weaving spider Araneus ventricosus genome elucidates the spidroin gene catalogue.</title>
        <authorList>
            <person name="Kono N."/>
            <person name="Nakamura H."/>
            <person name="Ohtoshi R."/>
            <person name="Moran D.A.P."/>
            <person name="Shinohara A."/>
            <person name="Yoshida Y."/>
            <person name="Fujiwara M."/>
            <person name="Mori M."/>
            <person name="Tomita M."/>
            <person name="Arakawa K."/>
        </authorList>
    </citation>
    <scope>NUCLEOTIDE SEQUENCE [LARGE SCALE GENOMIC DNA]</scope>
</reference>
<accession>A0A4Y2H7W9</accession>
<sequence>MDESVDTHQTQITHHNCDNCQLKWENERNPAELKVALEYFKSRPGIFHSDALRPATDFPQYNDMMAQHQKTAQEYEAAMGERLSIPSCHDPNCYYNICKAKKKLHLMPKRVTIAMIILSFLQLGVLLQMKNAMAFVLITAASINCFGLPIPLPMASTSYTDEKKNPNTKKDLC</sequence>
<dbReference type="Proteomes" id="UP000499080">
    <property type="component" value="Unassembled WGS sequence"/>
</dbReference>
<keyword evidence="1" id="KW-0812">Transmembrane</keyword>
<feature type="transmembrane region" description="Helical" evidence="1">
    <location>
        <begin position="111"/>
        <end position="129"/>
    </location>
</feature>
<comment type="caution">
    <text evidence="2">The sequence shown here is derived from an EMBL/GenBank/DDBJ whole genome shotgun (WGS) entry which is preliminary data.</text>
</comment>
<keyword evidence="1" id="KW-0472">Membrane</keyword>
<name>A0A4Y2H7W9_ARAVE</name>
<keyword evidence="1" id="KW-1133">Transmembrane helix</keyword>
<feature type="transmembrane region" description="Helical" evidence="1">
    <location>
        <begin position="135"/>
        <end position="155"/>
    </location>
</feature>
<keyword evidence="3" id="KW-1185">Reference proteome</keyword>